<reference evidence="4" key="1">
    <citation type="submission" date="2020-07" db="EMBL/GenBank/DDBJ databases">
        <title>The High-quality genome of the commercially important snow crab, Chionoecetes opilio.</title>
        <authorList>
            <person name="Jeong J.-H."/>
            <person name="Ryu S."/>
        </authorList>
    </citation>
    <scope>NUCLEOTIDE SEQUENCE</scope>
    <source>
        <strain evidence="4">MADBK_172401_WGS</strain>
        <tissue evidence="4">Digestive gland</tissue>
    </source>
</reference>
<organism evidence="4 5">
    <name type="scientific">Chionoecetes opilio</name>
    <name type="common">Atlantic snow crab</name>
    <name type="synonym">Cancer opilio</name>
    <dbReference type="NCBI Taxonomy" id="41210"/>
    <lineage>
        <taxon>Eukaryota</taxon>
        <taxon>Metazoa</taxon>
        <taxon>Ecdysozoa</taxon>
        <taxon>Arthropoda</taxon>
        <taxon>Crustacea</taxon>
        <taxon>Multicrustacea</taxon>
        <taxon>Malacostraca</taxon>
        <taxon>Eumalacostraca</taxon>
        <taxon>Eucarida</taxon>
        <taxon>Decapoda</taxon>
        <taxon>Pleocyemata</taxon>
        <taxon>Brachyura</taxon>
        <taxon>Eubrachyura</taxon>
        <taxon>Majoidea</taxon>
        <taxon>Majidae</taxon>
        <taxon>Chionoecetes</taxon>
    </lineage>
</organism>
<feature type="compositionally biased region" description="Basic residues" evidence="1">
    <location>
        <begin position="58"/>
        <end position="71"/>
    </location>
</feature>
<sequence>MEGQAEGDTGYVNSQSWQAWGESFEVLWSNTSFLFLASVGVAVAAVVGVGGWAATLTTHHHAHPTHNPRKARPQEEEEEDKREDAEQDRMAVDKVVEYSQHLPGQVKKAKHSALEKNIEQSMNAEQKQAEREIQSEQLAAIFSMMKEQEEKFGETTMDEIKDQMKLYCG</sequence>
<proteinExistence type="predicted"/>
<evidence type="ECO:0000259" key="3">
    <source>
        <dbReference type="Pfam" id="PF25473"/>
    </source>
</evidence>
<dbReference type="Pfam" id="PF25473">
    <property type="entry name" value="MXRA7_helical"/>
    <property type="match status" value="1"/>
</dbReference>
<evidence type="ECO:0000256" key="2">
    <source>
        <dbReference type="SAM" id="Phobius"/>
    </source>
</evidence>
<keyword evidence="5" id="KW-1185">Reference proteome</keyword>
<evidence type="ECO:0000313" key="5">
    <source>
        <dbReference type="Proteomes" id="UP000770661"/>
    </source>
</evidence>
<evidence type="ECO:0000256" key="1">
    <source>
        <dbReference type="SAM" id="MobiDB-lite"/>
    </source>
</evidence>
<dbReference type="OrthoDB" id="5983600at2759"/>
<comment type="caution">
    <text evidence="4">The sequence shown here is derived from an EMBL/GenBank/DDBJ whole genome shotgun (WGS) entry which is preliminary data.</text>
</comment>
<name>A0A8J5BZB9_CHIOP</name>
<gene>
    <name evidence="4" type="primary">Mxra7</name>
    <name evidence="4" type="ORF">GWK47_016126</name>
</gene>
<feature type="transmembrane region" description="Helical" evidence="2">
    <location>
        <begin position="33"/>
        <end position="54"/>
    </location>
</feature>
<evidence type="ECO:0000313" key="4">
    <source>
        <dbReference type="EMBL" id="KAG0713493.1"/>
    </source>
</evidence>
<dbReference type="InterPro" id="IPR057534">
    <property type="entry name" value="MXRA7_helical"/>
</dbReference>
<feature type="region of interest" description="Disordered" evidence="1">
    <location>
        <begin position="58"/>
        <end position="89"/>
    </location>
</feature>
<keyword evidence="2" id="KW-0472">Membrane</keyword>
<accession>A0A8J5BZB9</accession>
<feature type="domain" description="Matrix-remodeling-associated protein 7 helical" evidence="3">
    <location>
        <begin position="106"/>
        <end position="168"/>
    </location>
</feature>
<dbReference type="PANTHER" id="PTHR21845:SF2">
    <property type="entry name" value="MATRIX-REMODELING-ASSOCIATED PROTEIN 7"/>
    <property type="match status" value="1"/>
</dbReference>
<keyword evidence="2" id="KW-1133">Transmembrane helix</keyword>
<dbReference type="AlphaFoldDB" id="A0A8J5BZB9"/>
<dbReference type="PANTHER" id="PTHR21845">
    <property type="entry name" value="TRANSMEMBRANE ANCHOR PROTEIN 1"/>
    <property type="match status" value="1"/>
</dbReference>
<dbReference type="InterPro" id="IPR026622">
    <property type="entry name" value="Mxra7"/>
</dbReference>
<dbReference type="EMBL" id="JACEEZ010021432">
    <property type="protein sequence ID" value="KAG0713493.1"/>
    <property type="molecule type" value="Genomic_DNA"/>
</dbReference>
<keyword evidence="2" id="KW-0812">Transmembrane</keyword>
<protein>
    <submittedName>
        <fullName evidence="4">Matrix-remodeling-associated protein 7</fullName>
    </submittedName>
</protein>
<dbReference type="Proteomes" id="UP000770661">
    <property type="component" value="Unassembled WGS sequence"/>
</dbReference>